<keyword evidence="1" id="KW-1133">Transmembrane helix</keyword>
<evidence type="ECO:0000313" key="2">
    <source>
        <dbReference type="EMBL" id="MDQ0444758.1"/>
    </source>
</evidence>
<evidence type="ECO:0000256" key="1">
    <source>
        <dbReference type="SAM" id="Phobius"/>
    </source>
</evidence>
<dbReference type="Proteomes" id="UP001236369">
    <property type="component" value="Unassembled WGS sequence"/>
</dbReference>
<organism evidence="2 3">
    <name type="scientific">Methylobacterium persicinum</name>
    <dbReference type="NCBI Taxonomy" id="374426"/>
    <lineage>
        <taxon>Bacteria</taxon>
        <taxon>Pseudomonadati</taxon>
        <taxon>Pseudomonadota</taxon>
        <taxon>Alphaproteobacteria</taxon>
        <taxon>Hyphomicrobiales</taxon>
        <taxon>Methylobacteriaceae</taxon>
        <taxon>Methylobacterium</taxon>
    </lineage>
</organism>
<accession>A0ABU0HR18</accession>
<evidence type="ECO:0000313" key="3">
    <source>
        <dbReference type="Proteomes" id="UP001236369"/>
    </source>
</evidence>
<sequence length="33" mass="3402">SNAPFTEVQKVLGVFNTVAGPVASAAAVYSYSR</sequence>
<dbReference type="EMBL" id="JAUSVV010000015">
    <property type="protein sequence ID" value="MDQ0444758.1"/>
    <property type="molecule type" value="Genomic_DNA"/>
</dbReference>
<proteinExistence type="predicted"/>
<reference evidence="2 3" key="1">
    <citation type="submission" date="2023-07" db="EMBL/GenBank/DDBJ databases">
        <title>Genomic Encyclopedia of Type Strains, Phase IV (KMG-IV): sequencing the most valuable type-strain genomes for metagenomic binning, comparative biology and taxonomic classification.</title>
        <authorList>
            <person name="Goeker M."/>
        </authorList>
    </citation>
    <scope>NUCLEOTIDE SEQUENCE [LARGE SCALE GENOMIC DNA]</scope>
    <source>
        <strain evidence="2 3">DSM 19562</strain>
    </source>
</reference>
<comment type="caution">
    <text evidence="2">The sequence shown here is derived from an EMBL/GenBank/DDBJ whole genome shotgun (WGS) entry which is preliminary data.</text>
</comment>
<keyword evidence="1" id="KW-0472">Membrane</keyword>
<feature type="transmembrane region" description="Helical" evidence="1">
    <location>
        <begin position="12"/>
        <end position="31"/>
    </location>
</feature>
<protein>
    <submittedName>
        <fullName evidence="2">Polysaccharide export outer membrane protein</fullName>
    </submittedName>
</protein>
<name>A0ABU0HR18_9HYPH</name>
<keyword evidence="3" id="KW-1185">Reference proteome</keyword>
<gene>
    <name evidence="2" type="ORF">QO016_004280</name>
</gene>
<keyword evidence="1" id="KW-0812">Transmembrane</keyword>
<feature type="non-terminal residue" evidence="2">
    <location>
        <position position="1"/>
    </location>
</feature>